<protein>
    <submittedName>
        <fullName evidence="1">Uncharacterized protein</fullName>
    </submittedName>
</protein>
<proteinExistence type="predicted"/>
<dbReference type="EMBL" id="JAVDYB010000001">
    <property type="protein sequence ID" value="MDR7276750.1"/>
    <property type="molecule type" value="Genomic_DNA"/>
</dbReference>
<accession>A0AAE4CCP9</accession>
<evidence type="ECO:0000313" key="1">
    <source>
        <dbReference type="EMBL" id="MDR7276750.1"/>
    </source>
</evidence>
<reference evidence="1" key="1">
    <citation type="submission" date="2023-07" db="EMBL/GenBank/DDBJ databases">
        <title>Sequencing the genomes of 1000 actinobacteria strains.</title>
        <authorList>
            <person name="Klenk H.-P."/>
        </authorList>
    </citation>
    <scope>NUCLEOTIDE SEQUENCE</scope>
    <source>
        <strain evidence="1">DSM 44707</strain>
    </source>
</reference>
<sequence length="104" mass="10555">MQPQDTPLTALPIARVNVGMSVVDSLGDTIGTVTAVQMPGTDVRPDVAAGAAEHLVSSGYLRIDTAGLFATDVYASGDQVVGSIEGEPGVVTLGGSHDDLYRAA</sequence>
<gene>
    <name evidence="1" type="ORF">J2S41_003528</name>
</gene>
<keyword evidence="2" id="KW-1185">Reference proteome</keyword>
<organism evidence="1 2">
    <name type="scientific">Catenuloplanes atrovinosus</name>
    <dbReference type="NCBI Taxonomy" id="137266"/>
    <lineage>
        <taxon>Bacteria</taxon>
        <taxon>Bacillati</taxon>
        <taxon>Actinomycetota</taxon>
        <taxon>Actinomycetes</taxon>
        <taxon>Micromonosporales</taxon>
        <taxon>Micromonosporaceae</taxon>
        <taxon>Catenuloplanes</taxon>
    </lineage>
</organism>
<dbReference type="RefSeq" id="WP_310368967.1">
    <property type="nucleotide sequence ID" value="NZ_JAVDYB010000001.1"/>
</dbReference>
<dbReference type="Proteomes" id="UP001183643">
    <property type="component" value="Unassembled WGS sequence"/>
</dbReference>
<dbReference type="AlphaFoldDB" id="A0AAE4CCP9"/>
<comment type="caution">
    <text evidence="1">The sequence shown here is derived from an EMBL/GenBank/DDBJ whole genome shotgun (WGS) entry which is preliminary data.</text>
</comment>
<evidence type="ECO:0000313" key="2">
    <source>
        <dbReference type="Proteomes" id="UP001183643"/>
    </source>
</evidence>
<name>A0AAE4CCP9_9ACTN</name>